<organism evidence="1 2">
    <name type="scientific">Hymenoscyphus fraxineus</name>
    <dbReference type="NCBI Taxonomy" id="746836"/>
    <lineage>
        <taxon>Eukaryota</taxon>
        <taxon>Fungi</taxon>
        <taxon>Dikarya</taxon>
        <taxon>Ascomycota</taxon>
        <taxon>Pezizomycotina</taxon>
        <taxon>Leotiomycetes</taxon>
        <taxon>Helotiales</taxon>
        <taxon>Helotiaceae</taxon>
        <taxon>Hymenoscyphus</taxon>
    </lineage>
</organism>
<proteinExistence type="predicted"/>
<sequence>MPTLPQSQLSSMNKRSRRIIMADGGTAEAKNDVVEASMSSASSTAGANTPTQSTFSERYEEISGYPHISHSHDIPWPGSAYVIRSCLERRVLTLAHGCLELKDQPVHAGGWKWECVEKDGWLGFRNTVSGTYLGHDGAGKFRATALHHAAWEYLGTRKCPEGGYLLLTVHGWKLRKMDTAKGLNTLVETEMIRSRSGINGLIHEGGSLWEFVKV</sequence>
<dbReference type="Proteomes" id="UP000696280">
    <property type="component" value="Unassembled WGS sequence"/>
</dbReference>
<dbReference type="PANTHER" id="PTHR39697">
    <property type="entry name" value="RICIN B LECTIN DOMAIN-CONTAINING PROTEIN-RELATED"/>
    <property type="match status" value="1"/>
</dbReference>
<evidence type="ECO:0000313" key="1">
    <source>
        <dbReference type="EMBL" id="CAG8950368.1"/>
    </source>
</evidence>
<accession>A0A9N9KPG1</accession>
<dbReference type="AlphaFoldDB" id="A0A9N9KPG1"/>
<gene>
    <name evidence="1" type="ORF">HYFRA_00006861</name>
</gene>
<dbReference type="EMBL" id="CAJVRL010000037">
    <property type="protein sequence ID" value="CAG8950368.1"/>
    <property type="molecule type" value="Genomic_DNA"/>
</dbReference>
<reference evidence="1" key="1">
    <citation type="submission" date="2021-07" db="EMBL/GenBank/DDBJ databases">
        <authorList>
            <person name="Durling M."/>
        </authorList>
    </citation>
    <scope>NUCLEOTIDE SEQUENCE</scope>
</reference>
<name>A0A9N9KPG1_9HELO</name>
<comment type="caution">
    <text evidence="1">The sequence shown here is derived from an EMBL/GenBank/DDBJ whole genome shotgun (WGS) entry which is preliminary data.</text>
</comment>
<dbReference type="OrthoDB" id="5289641at2759"/>
<evidence type="ECO:0000313" key="2">
    <source>
        <dbReference type="Proteomes" id="UP000696280"/>
    </source>
</evidence>
<dbReference type="PANTHER" id="PTHR39697:SF2">
    <property type="entry name" value="CYANOVIRIN-N DOMAIN-CONTAINING PROTEIN"/>
    <property type="match status" value="1"/>
</dbReference>
<protein>
    <submittedName>
        <fullName evidence="1">Uncharacterized protein</fullName>
    </submittedName>
</protein>
<keyword evidence="2" id="KW-1185">Reference proteome</keyword>